<evidence type="ECO:0000256" key="1">
    <source>
        <dbReference type="SAM" id="MobiDB-lite"/>
    </source>
</evidence>
<comment type="caution">
    <text evidence="2">The sequence shown here is derived from an EMBL/GenBank/DDBJ whole genome shotgun (WGS) entry which is preliminary data.</text>
</comment>
<dbReference type="AlphaFoldDB" id="A0A8S1WI37"/>
<reference evidence="2" key="1">
    <citation type="submission" date="2021-01" db="EMBL/GenBank/DDBJ databases">
        <authorList>
            <consortium name="Genoscope - CEA"/>
            <person name="William W."/>
        </authorList>
    </citation>
    <scope>NUCLEOTIDE SEQUENCE</scope>
</reference>
<keyword evidence="3" id="KW-1185">Reference proteome</keyword>
<gene>
    <name evidence="2" type="ORF">POCTA_138.1.T0920201</name>
</gene>
<feature type="compositionally biased region" description="Low complexity" evidence="1">
    <location>
        <begin position="50"/>
        <end position="70"/>
    </location>
</feature>
<evidence type="ECO:0000313" key="2">
    <source>
        <dbReference type="EMBL" id="CAD8188422.1"/>
    </source>
</evidence>
<evidence type="ECO:0000313" key="3">
    <source>
        <dbReference type="Proteomes" id="UP000683925"/>
    </source>
</evidence>
<dbReference type="OMA" id="HIYVQSE"/>
<name>A0A8S1WI37_PAROT</name>
<dbReference type="EMBL" id="CAJJDP010000091">
    <property type="protein sequence ID" value="CAD8188422.1"/>
    <property type="molecule type" value="Genomic_DNA"/>
</dbReference>
<dbReference type="Proteomes" id="UP000683925">
    <property type="component" value="Unassembled WGS sequence"/>
</dbReference>
<protein>
    <submittedName>
        <fullName evidence="2">Uncharacterized protein</fullName>
    </submittedName>
</protein>
<sequence length="261" mass="30825">MTQNLQDYAQQLVNISISDDEGIIDYSPMKQSNFQNVLTQGQPSGKKSLAASVKPKSTASKSTKKSSGIKSTKDRAKEMKEQFEEQAKQLKWYQEEYQRLKDQKKYLKEEKTQYLLTINTYKTKLEQSIGNEKKLHQQLNEQMNVTRQALKQSSDAQITLEQNKQNYLQQQQMEDLVRQRQKEELEYQYQKKLDQSVKQAIADAECKYELRIQQMNKELDVLRIENIELHKRLMQNETNKKHIYVQSELDQLKTKYLTTKG</sequence>
<organism evidence="2 3">
    <name type="scientific">Paramecium octaurelia</name>
    <dbReference type="NCBI Taxonomy" id="43137"/>
    <lineage>
        <taxon>Eukaryota</taxon>
        <taxon>Sar</taxon>
        <taxon>Alveolata</taxon>
        <taxon>Ciliophora</taxon>
        <taxon>Intramacronucleata</taxon>
        <taxon>Oligohymenophorea</taxon>
        <taxon>Peniculida</taxon>
        <taxon>Parameciidae</taxon>
        <taxon>Paramecium</taxon>
    </lineage>
</organism>
<feature type="region of interest" description="Disordered" evidence="1">
    <location>
        <begin position="38"/>
        <end position="78"/>
    </location>
</feature>
<proteinExistence type="predicted"/>
<dbReference type="OrthoDB" id="308992at2759"/>
<accession>A0A8S1WI37</accession>